<proteinExistence type="inferred from homology"/>
<organism evidence="9 10">
    <name type="scientific">Brachybacterium hainanense</name>
    <dbReference type="NCBI Taxonomy" id="1541174"/>
    <lineage>
        <taxon>Bacteria</taxon>
        <taxon>Bacillati</taxon>
        <taxon>Actinomycetota</taxon>
        <taxon>Actinomycetes</taxon>
        <taxon>Micrococcales</taxon>
        <taxon>Dermabacteraceae</taxon>
        <taxon>Brachybacterium</taxon>
    </lineage>
</organism>
<feature type="region of interest" description="Disordered" evidence="7">
    <location>
        <begin position="91"/>
        <end position="112"/>
    </location>
</feature>
<dbReference type="PANTHER" id="PTHR33884">
    <property type="entry name" value="UPF0410 PROTEIN YMGE"/>
    <property type="match status" value="1"/>
</dbReference>
<dbReference type="Proteomes" id="UP001589793">
    <property type="component" value="Unassembled WGS sequence"/>
</dbReference>
<dbReference type="RefSeq" id="WP_376980335.1">
    <property type="nucleotide sequence ID" value="NZ_JBHLSV010000010.1"/>
</dbReference>
<dbReference type="EMBL" id="JBHLSV010000010">
    <property type="protein sequence ID" value="MFC0674342.1"/>
    <property type="molecule type" value="Genomic_DNA"/>
</dbReference>
<feature type="compositionally biased region" description="Basic and acidic residues" evidence="7">
    <location>
        <begin position="91"/>
        <end position="106"/>
    </location>
</feature>
<keyword evidence="6 8" id="KW-0472">Membrane</keyword>
<keyword evidence="3" id="KW-1003">Cell membrane</keyword>
<sequence>MIVLVWIIIGLFVGALAKNMFGRRARGGWVSTIVLGVLGSLIGAAIFRLVTGGTLATSAAHAFSWLSVIPAILGAALLAFGWRAYRASRGDHLPDARTPEQADKRVQGQNRP</sequence>
<accession>A0ABV6RBH2</accession>
<feature type="transmembrane region" description="Helical" evidence="8">
    <location>
        <begin position="62"/>
        <end position="85"/>
    </location>
</feature>
<reference evidence="9 10" key="1">
    <citation type="submission" date="2024-09" db="EMBL/GenBank/DDBJ databases">
        <authorList>
            <person name="Sun Q."/>
            <person name="Mori K."/>
        </authorList>
    </citation>
    <scope>NUCLEOTIDE SEQUENCE [LARGE SCALE GENOMIC DNA]</scope>
    <source>
        <strain evidence="9 10">CICC 10874</strain>
    </source>
</reference>
<gene>
    <name evidence="9" type="ORF">ACFFF6_10290</name>
</gene>
<keyword evidence="4 8" id="KW-0812">Transmembrane</keyword>
<evidence type="ECO:0000256" key="6">
    <source>
        <dbReference type="ARBA" id="ARBA00023136"/>
    </source>
</evidence>
<dbReference type="PANTHER" id="PTHR33884:SF3">
    <property type="entry name" value="UPF0410 PROTEIN YMGE"/>
    <property type="match status" value="1"/>
</dbReference>
<evidence type="ECO:0000256" key="1">
    <source>
        <dbReference type="ARBA" id="ARBA00004651"/>
    </source>
</evidence>
<evidence type="ECO:0000256" key="5">
    <source>
        <dbReference type="ARBA" id="ARBA00022989"/>
    </source>
</evidence>
<name>A0ABV6RBH2_9MICO</name>
<evidence type="ECO:0000256" key="3">
    <source>
        <dbReference type="ARBA" id="ARBA00022475"/>
    </source>
</evidence>
<comment type="similarity">
    <text evidence="2">Belongs to the UPF0410 family.</text>
</comment>
<keyword evidence="5 8" id="KW-1133">Transmembrane helix</keyword>
<dbReference type="InterPro" id="IPR007341">
    <property type="entry name" value="Transgly_assoc"/>
</dbReference>
<evidence type="ECO:0000256" key="4">
    <source>
        <dbReference type="ARBA" id="ARBA00022692"/>
    </source>
</evidence>
<feature type="transmembrane region" description="Helical" evidence="8">
    <location>
        <begin position="27"/>
        <end position="50"/>
    </location>
</feature>
<protein>
    <submittedName>
        <fullName evidence="9">GlsB/YeaQ/YmgE family stress response membrane protein</fullName>
    </submittedName>
</protein>
<evidence type="ECO:0000313" key="9">
    <source>
        <dbReference type="EMBL" id="MFC0674342.1"/>
    </source>
</evidence>
<keyword evidence="10" id="KW-1185">Reference proteome</keyword>
<comment type="subcellular location">
    <subcellularLocation>
        <location evidence="1">Cell membrane</location>
        <topology evidence="1">Multi-pass membrane protein</topology>
    </subcellularLocation>
</comment>
<evidence type="ECO:0000256" key="2">
    <source>
        <dbReference type="ARBA" id="ARBA00011006"/>
    </source>
</evidence>
<evidence type="ECO:0000256" key="8">
    <source>
        <dbReference type="SAM" id="Phobius"/>
    </source>
</evidence>
<evidence type="ECO:0000256" key="7">
    <source>
        <dbReference type="SAM" id="MobiDB-lite"/>
    </source>
</evidence>
<comment type="caution">
    <text evidence="9">The sequence shown here is derived from an EMBL/GenBank/DDBJ whole genome shotgun (WGS) entry which is preliminary data.</text>
</comment>
<evidence type="ECO:0000313" key="10">
    <source>
        <dbReference type="Proteomes" id="UP001589793"/>
    </source>
</evidence>